<dbReference type="Pfam" id="PF00078">
    <property type="entry name" value="RVT_1"/>
    <property type="match status" value="1"/>
</dbReference>
<feature type="domain" description="Reverse transcriptase" evidence="1">
    <location>
        <begin position="248"/>
        <end position="345"/>
    </location>
</feature>
<accession>A0A6P4C5I2</accession>
<sequence>MVKEEWRGLGQVQFTDKLKALTVPQGRWHKDKFGDMDKKIKKFEEEIKKVDDMVGDGVYDGTVEARRKALVACCAKWYVRKEILWKQMSRSRHARDIDKNTRYFHNLALARRRNNRIDALVINGRLIRNQVRIKIEIRHFYMELYHQEESPMVRFRDDLVEMISEEDALALEVQPTSEEDGEAVWDCESSKAPKSDGYNMNFIKKCWDEIGPEFTTVVLDFFQSSRLPANANLTWVMLAPKFTGAKEIKDLRPISMVGCVYKVISNMLVRRMRAIILELVGETQSAFVKGRKIHDGALITCETVQWIKLRKKEAVIIKLNFQKAYDRVKWSFVDLVLQKMGFGRRWRGGSWSVSVQALCQY</sequence>
<evidence type="ECO:0000313" key="2">
    <source>
        <dbReference type="Proteomes" id="UP000515211"/>
    </source>
</evidence>
<dbReference type="Proteomes" id="UP000515211">
    <property type="component" value="Chromosome 10"/>
</dbReference>
<dbReference type="RefSeq" id="XP_015944212.1">
    <property type="nucleotide sequence ID" value="XM_016088726.1"/>
</dbReference>
<gene>
    <name evidence="3" type="primary">LOC107469348</name>
</gene>
<dbReference type="InterPro" id="IPR000477">
    <property type="entry name" value="RT_dom"/>
</dbReference>
<evidence type="ECO:0000313" key="3">
    <source>
        <dbReference type="RefSeq" id="XP_015944212.1"/>
    </source>
</evidence>
<reference evidence="2" key="1">
    <citation type="journal article" date="2016" name="Nat. Genet.">
        <title>The genome sequences of Arachis duranensis and Arachis ipaensis, the diploid ancestors of cultivated peanut.</title>
        <authorList>
            <person name="Bertioli D.J."/>
            <person name="Cannon S.B."/>
            <person name="Froenicke L."/>
            <person name="Huang G."/>
            <person name="Farmer A.D."/>
            <person name="Cannon E.K."/>
            <person name="Liu X."/>
            <person name="Gao D."/>
            <person name="Clevenger J."/>
            <person name="Dash S."/>
            <person name="Ren L."/>
            <person name="Moretzsohn M.C."/>
            <person name="Shirasawa K."/>
            <person name="Huang W."/>
            <person name="Vidigal B."/>
            <person name="Abernathy B."/>
            <person name="Chu Y."/>
            <person name="Niederhuth C.E."/>
            <person name="Umale P."/>
            <person name="Araujo A.C."/>
            <person name="Kozik A."/>
            <person name="Kim K.D."/>
            <person name="Burow M.D."/>
            <person name="Varshney R.K."/>
            <person name="Wang X."/>
            <person name="Zhang X."/>
            <person name="Barkley N."/>
            <person name="Guimaraes P.M."/>
            <person name="Isobe S."/>
            <person name="Guo B."/>
            <person name="Liao B."/>
            <person name="Stalker H.T."/>
            <person name="Schmitz R.J."/>
            <person name="Scheffler B.E."/>
            <person name="Leal-Bertioli S.C."/>
            <person name="Xun X."/>
            <person name="Jackson S.A."/>
            <person name="Michelmore R."/>
            <person name="Ozias-Akins P."/>
        </authorList>
    </citation>
    <scope>NUCLEOTIDE SEQUENCE [LARGE SCALE GENOMIC DNA]</scope>
    <source>
        <strain evidence="2">cv. V14167</strain>
    </source>
</reference>
<protein>
    <submittedName>
        <fullName evidence="3">Uncharacterized protein LOC107469348</fullName>
    </submittedName>
</protein>
<evidence type="ECO:0000259" key="1">
    <source>
        <dbReference type="Pfam" id="PF00078"/>
    </source>
</evidence>
<dbReference type="PANTHER" id="PTHR46890:SF50">
    <property type="entry name" value="RNA-DIRECTED DNA POLYMERASE, EUKARYOTA, REVERSE TRANSCRIPTASE ZINC-BINDING DOMAIN PROTEIN-RELATED"/>
    <property type="match status" value="1"/>
</dbReference>
<proteinExistence type="predicted"/>
<dbReference type="AlphaFoldDB" id="A0A6P4C5I2"/>
<dbReference type="GeneID" id="107469348"/>
<dbReference type="KEGG" id="adu:107469348"/>
<dbReference type="InterPro" id="IPR052343">
    <property type="entry name" value="Retrotransposon-Effector_Assoc"/>
</dbReference>
<reference evidence="3" key="2">
    <citation type="submission" date="2025-08" db="UniProtKB">
        <authorList>
            <consortium name="RefSeq"/>
        </authorList>
    </citation>
    <scope>IDENTIFICATION</scope>
    <source>
        <tissue evidence="3">Whole plant</tissue>
    </source>
</reference>
<organism evidence="2 3">
    <name type="scientific">Arachis duranensis</name>
    <name type="common">Wild peanut</name>
    <dbReference type="NCBI Taxonomy" id="130453"/>
    <lineage>
        <taxon>Eukaryota</taxon>
        <taxon>Viridiplantae</taxon>
        <taxon>Streptophyta</taxon>
        <taxon>Embryophyta</taxon>
        <taxon>Tracheophyta</taxon>
        <taxon>Spermatophyta</taxon>
        <taxon>Magnoliopsida</taxon>
        <taxon>eudicotyledons</taxon>
        <taxon>Gunneridae</taxon>
        <taxon>Pentapetalae</taxon>
        <taxon>rosids</taxon>
        <taxon>fabids</taxon>
        <taxon>Fabales</taxon>
        <taxon>Fabaceae</taxon>
        <taxon>Papilionoideae</taxon>
        <taxon>50 kb inversion clade</taxon>
        <taxon>dalbergioids sensu lato</taxon>
        <taxon>Dalbergieae</taxon>
        <taxon>Pterocarpus clade</taxon>
        <taxon>Arachis</taxon>
    </lineage>
</organism>
<name>A0A6P4C5I2_ARADU</name>
<dbReference type="PANTHER" id="PTHR46890">
    <property type="entry name" value="NON-LTR RETROLELEMENT REVERSE TRANSCRIPTASE-LIKE PROTEIN-RELATED"/>
    <property type="match status" value="1"/>
</dbReference>
<keyword evidence="2" id="KW-1185">Reference proteome</keyword>